<dbReference type="RefSeq" id="WP_203748838.1">
    <property type="nucleotide sequence ID" value="NZ_BONK01000002.1"/>
</dbReference>
<dbReference type="Proteomes" id="UP000632740">
    <property type="component" value="Unassembled WGS sequence"/>
</dbReference>
<protein>
    <submittedName>
        <fullName evidence="1">Uncharacterized protein</fullName>
    </submittedName>
</protein>
<name>A0A919P1Q7_9CELL</name>
<reference evidence="1" key="1">
    <citation type="submission" date="2021-01" db="EMBL/GenBank/DDBJ databases">
        <title>Whole genome shotgun sequence of Cellulomonas chitinilytica NBRC 110799.</title>
        <authorList>
            <person name="Komaki H."/>
            <person name="Tamura T."/>
        </authorList>
    </citation>
    <scope>NUCLEOTIDE SEQUENCE</scope>
    <source>
        <strain evidence="1">NBRC 110799</strain>
    </source>
</reference>
<keyword evidence="2" id="KW-1185">Reference proteome</keyword>
<accession>A0A919P1Q7</accession>
<evidence type="ECO:0000313" key="2">
    <source>
        <dbReference type="Proteomes" id="UP000632740"/>
    </source>
</evidence>
<organism evidence="1 2">
    <name type="scientific">Cellulomonas chitinilytica</name>
    <dbReference type="NCBI Taxonomy" id="398759"/>
    <lineage>
        <taxon>Bacteria</taxon>
        <taxon>Bacillati</taxon>
        <taxon>Actinomycetota</taxon>
        <taxon>Actinomycetes</taxon>
        <taxon>Micrococcales</taxon>
        <taxon>Cellulomonadaceae</taxon>
        <taxon>Cellulomonas</taxon>
    </lineage>
</organism>
<comment type="caution">
    <text evidence="1">The sequence shown here is derived from an EMBL/GenBank/DDBJ whole genome shotgun (WGS) entry which is preliminary data.</text>
</comment>
<gene>
    <name evidence="1" type="ORF">Cch01nite_07800</name>
</gene>
<dbReference type="AlphaFoldDB" id="A0A919P1Q7"/>
<proteinExistence type="predicted"/>
<dbReference type="EMBL" id="BONK01000002">
    <property type="protein sequence ID" value="GIG20056.1"/>
    <property type="molecule type" value="Genomic_DNA"/>
</dbReference>
<sequence>MRVICTKVPPSPTGEALAAGPWVTIDTEYWVVSVLAEPAGQVQVQIVTDDGRSLAWFDSTSFMTIDGAVPERWTVRIGEGGVLEIAPTAWLAPGFWEAYYDGDPSVVDAVESELQALR</sequence>
<evidence type="ECO:0000313" key="1">
    <source>
        <dbReference type="EMBL" id="GIG20056.1"/>
    </source>
</evidence>